<dbReference type="Pfam" id="PF01751">
    <property type="entry name" value="Toprim"/>
    <property type="match status" value="1"/>
</dbReference>
<evidence type="ECO:0000259" key="11">
    <source>
        <dbReference type="PROSITE" id="PS52039"/>
    </source>
</evidence>
<dbReference type="Pfam" id="PF01131">
    <property type="entry name" value="Topoisom_bac"/>
    <property type="match status" value="1"/>
</dbReference>
<accession>L1JYC3</accession>
<feature type="domain" description="Toprim" evidence="10">
    <location>
        <begin position="1"/>
        <end position="123"/>
    </location>
</feature>
<keyword evidence="6" id="KW-0799">Topoisomerase</keyword>
<organism evidence="12">
    <name type="scientific">Guillardia theta (strain CCMP2712)</name>
    <name type="common">Cryptophyte</name>
    <dbReference type="NCBI Taxonomy" id="905079"/>
    <lineage>
        <taxon>Eukaryota</taxon>
        <taxon>Cryptophyceae</taxon>
        <taxon>Pyrenomonadales</taxon>
        <taxon>Geminigeraceae</taxon>
        <taxon>Guillardia</taxon>
    </lineage>
</organism>
<dbReference type="GO" id="GO:0003677">
    <property type="term" value="F:DNA binding"/>
    <property type="evidence" value="ECO:0007669"/>
    <property type="project" value="UniProtKB-KW"/>
</dbReference>
<dbReference type="PANTHER" id="PTHR42785">
    <property type="entry name" value="DNA TOPOISOMERASE, TYPE IA, CORE"/>
    <property type="match status" value="1"/>
</dbReference>
<dbReference type="SUPFAM" id="SSF56712">
    <property type="entry name" value="Prokaryotic type I DNA topoisomerase"/>
    <property type="match status" value="1"/>
</dbReference>
<dbReference type="PROSITE" id="PS52039">
    <property type="entry name" value="TOPO_IA_2"/>
    <property type="match status" value="1"/>
</dbReference>
<keyword evidence="4" id="KW-0479">Metal-binding</keyword>
<dbReference type="InterPro" id="IPR000380">
    <property type="entry name" value="Topo_IA"/>
</dbReference>
<dbReference type="SMART" id="SM00437">
    <property type="entry name" value="TOP1Ac"/>
    <property type="match status" value="1"/>
</dbReference>
<dbReference type="Gene3D" id="1.10.290.10">
    <property type="entry name" value="Topoisomerase I, domain 4"/>
    <property type="match status" value="1"/>
</dbReference>
<feature type="region of interest" description="Disordered" evidence="9">
    <location>
        <begin position="860"/>
        <end position="891"/>
    </location>
</feature>
<feature type="region of interest" description="Disordered" evidence="9">
    <location>
        <begin position="362"/>
        <end position="388"/>
    </location>
</feature>
<evidence type="ECO:0000256" key="8">
    <source>
        <dbReference type="ARBA" id="ARBA00023235"/>
    </source>
</evidence>
<dbReference type="Pfam" id="PF13368">
    <property type="entry name" value="Toprim_C_rpt"/>
    <property type="match status" value="3"/>
</dbReference>
<evidence type="ECO:0000256" key="5">
    <source>
        <dbReference type="ARBA" id="ARBA00022842"/>
    </source>
</evidence>
<dbReference type="InterPro" id="IPR013826">
    <property type="entry name" value="Topo_IA_cen_sub3"/>
</dbReference>
<keyword evidence="5" id="KW-0460">Magnesium</keyword>
<dbReference type="InterPro" id="IPR013824">
    <property type="entry name" value="Topo_IA_cen_sub1"/>
</dbReference>
<evidence type="ECO:0000256" key="7">
    <source>
        <dbReference type="ARBA" id="ARBA00023125"/>
    </source>
</evidence>
<dbReference type="PaxDb" id="55529-EKX53352"/>
<feature type="non-terminal residue" evidence="12">
    <location>
        <position position="1"/>
    </location>
</feature>
<dbReference type="InterPro" id="IPR025589">
    <property type="entry name" value="Toprim_C_rpt"/>
</dbReference>
<dbReference type="InterPro" id="IPR023405">
    <property type="entry name" value="Topo_IA_core_domain"/>
</dbReference>
<dbReference type="InterPro" id="IPR006171">
    <property type="entry name" value="TOPRIM_dom"/>
</dbReference>
<dbReference type="Gene3D" id="2.70.20.10">
    <property type="entry name" value="Topoisomerase I, domain 3"/>
    <property type="match status" value="1"/>
</dbReference>
<dbReference type="PROSITE" id="PS00396">
    <property type="entry name" value="TOPO_IA_1"/>
    <property type="match status" value="1"/>
</dbReference>
<dbReference type="eggNOG" id="KOG1956">
    <property type="taxonomic scope" value="Eukaryota"/>
</dbReference>
<dbReference type="InterPro" id="IPR028612">
    <property type="entry name" value="Topoisom_1_IA"/>
</dbReference>
<feature type="compositionally biased region" description="Basic residues" evidence="9">
    <location>
        <begin position="864"/>
        <end position="876"/>
    </location>
</feature>
<dbReference type="HOGENOM" id="CLU_002929_2_1_1"/>
<evidence type="ECO:0000259" key="10">
    <source>
        <dbReference type="PROSITE" id="PS50880"/>
    </source>
</evidence>
<feature type="domain" description="Topo IA-type catalytic" evidence="11">
    <location>
        <begin position="138"/>
        <end position="589"/>
    </location>
</feature>
<evidence type="ECO:0000313" key="12">
    <source>
        <dbReference type="EMBL" id="EKX53352.1"/>
    </source>
</evidence>
<dbReference type="InterPro" id="IPR013497">
    <property type="entry name" value="Topo_IA_cen"/>
</dbReference>
<evidence type="ECO:0000256" key="9">
    <source>
        <dbReference type="SAM" id="MobiDB-lite"/>
    </source>
</evidence>
<dbReference type="AlphaFoldDB" id="L1JYC3"/>
<proteinExistence type="inferred from homology"/>
<dbReference type="GeneID" id="17310148"/>
<dbReference type="InterPro" id="IPR034149">
    <property type="entry name" value="TOPRIM_TopoI"/>
</dbReference>
<dbReference type="PRINTS" id="PR00417">
    <property type="entry name" value="PRTPISMRASEI"/>
</dbReference>
<dbReference type="GO" id="GO:0003917">
    <property type="term" value="F:DNA topoisomerase type I (single strand cut, ATP-independent) activity"/>
    <property type="evidence" value="ECO:0007669"/>
    <property type="project" value="UniProtKB-EC"/>
</dbReference>
<feature type="compositionally biased region" description="Basic and acidic residues" evidence="9">
    <location>
        <begin position="370"/>
        <end position="386"/>
    </location>
</feature>
<evidence type="ECO:0000256" key="2">
    <source>
        <dbReference type="ARBA" id="ARBA00009446"/>
    </source>
</evidence>
<reference evidence="12" key="1">
    <citation type="journal article" date="2012" name="Nature">
        <title>Algal genomes reveal evolutionary mosaicism and the fate of nucleomorphs.</title>
        <authorList>
            <consortium name="DOE Joint Genome Institute"/>
            <person name="Curtis B.A."/>
            <person name="Tanifuji G."/>
            <person name="Burki F."/>
            <person name="Gruber A."/>
            <person name="Irimia M."/>
            <person name="Maruyama S."/>
            <person name="Arias M.C."/>
            <person name="Ball S.G."/>
            <person name="Gile G.H."/>
            <person name="Hirakawa Y."/>
            <person name="Hopkins J.F."/>
            <person name="Kuo A."/>
            <person name="Rensing S.A."/>
            <person name="Schmutz J."/>
            <person name="Symeonidi A."/>
            <person name="Elias M."/>
            <person name="Eveleigh R.J."/>
            <person name="Herman E.K."/>
            <person name="Klute M.J."/>
            <person name="Nakayama T."/>
            <person name="Obornik M."/>
            <person name="Reyes-Prieto A."/>
            <person name="Armbrust E.V."/>
            <person name="Aves S.J."/>
            <person name="Beiko R.G."/>
            <person name="Coutinho P."/>
            <person name="Dacks J.B."/>
            <person name="Durnford D.G."/>
            <person name="Fast N.M."/>
            <person name="Green B.R."/>
            <person name="Grisdale C.J."/>
            <person name="Hempel F."/>
            <person name="Henrissat B."/>
            <person name="Hoppner M.P."/>
            <person name="Ishida K."/>
            <person name="Kim E."/>
            <person name="Koreny L."/>
            <person name="Kroth P.G."/>
            <person name="Liu Y."/>
            <person name="Malik S.B."/>
            <person name="Maier U.G."/>
            <person name="McRose D."/>
            <person name="Mock T."/>
            <person name="Neilson J.A."/>
            <person name="Onodera N.T."/>
            <person name="Poole A.M."/>
            <person name="Pritham E.J."/>
            <person name="Richards T.A."/>
            <person name="Rocap G."/>
            <person name="Roy S.W."/>
            <person name="Sarai C."/>
            <person name="Schaack S."/>
            <person name="Shirato S."/>
            <person name="Slamovits C.H."/>
            <person name="Spencer D.F."/>
            <person name="Suzuki S."/>
            <person name="Worden A.Z."/>
            <person name="Zauner S."/>
            <person name="Barry K."/>
            <person name="Bell C."/>
            <person name="Bharti A.K."/>
            <person name="Crow J.A."/>
            <person name="Grimwood J."/>
            <person name="Kramer R."/>
            <person name="Lindquist E."/>
            <person name="Lucas S."/>
            <person name="Salamov A."/>
            <person name="McFadden G.I."/>
            <person name="Lane C.E."/>
            <person name="Keeling P.J."/>
            <person name="Gray M.W."/>
            <person name="Grigoriev I.V."/>
            <person name="Archibald J.M."/>
        </authorList>
    </citation>
    <scope>NUCLEOTIDE SEQUENCE</scope>
    <source>
        <strain evidence="12">CCMP2712</strain>
    </source>
</reference>
<dbReference type="KEGG" id="gtt:GUITHDRAFT_64354"/>
<evidence type="ECO:0000256" key="6">
    <source>
        <dbReference type="ARBA" id="ARBA00023029"/>
    </source>
</evidence>
<dbReference type="InterPro" id="IPR003601">
    <property type="entry name" value="Topo_IA_2"/>
</dbReference>
<dbReference type="HAMAP" id="MF_00952">
    <property type="entry name" value="Topoisom_1_prok"/>
    <property type="match status" value="1"/>
</dbReference>
<evidence type="ECO:0000256" key="1">
    <source>
        <dbReference type="ARBA" id="ARBA00000213"/>
    </source>
</evidence>
<dbReference type="OMA" id="YAQPKQR"/>
<dbReference type="CDD" id="cd03363">
    <property type="entry name" value="TOPRIM_TopoIA_TopoI"/>
    <property type="match status" value="1"/>
</dbReference>
<dbReference type="NCBIfam" id="TIGR01051">
    <property type="entry name" value="topA_bact"/>
    <property type="match status" value="1"/>
</dbReference>
<sequence>LVIVESPSKAKIIQSFLDSLYVVESCMGHVRDLPQSAKSVPPELKARFGKVVGVDPDNHFEPLYVTLPGKESVIKKLEGIQRKAKEVILATDEDREGEAISWHLLELLKPKVPVKRAVFHEITKDAITRSFQSLRSIDLNLVHAQETRRILDRLAGFTMSPLLWKKIARGLSAGRVQSVGMAIIVRRELERLSFVPAAYFDLRANLSAVEGSDARHFSAMVVEVEGKGKVATGRDFDAKGQLHESSGRGKLIHLDKESANSLMEGLKQQGASWKVKKVEKRAQRRKPPPPFITSTLQQEANRKLSLSSKECMRTAQRLYESGLITYMRTDNPILSDSALTIAIKRAAELFGPDAVQPADAARKNIKKPKGSQEAHEPIRPERRRGDQTAAGLRLTTAQAELYELIFQRTLASVMCDAELDLTSPADRSRDSAIFRASGRVIRKHGWMLAYLDSSDEQQVDSQRLPSLLTNQELLCSELKVDEHSTKPPARYTEASLVKELEELGVGRPSTYTQIIETLKDREYVTMDGKALSPTLIAFVVTRLLETYFQDFVDTSFTARMEEELDRIARGEMKKEEYLSRYYLGDDGLRNKVEISESRIIPEEARQVKLPTLEFQVLVGSYGAYVQARRKEEGKEDSEGGEGKEETQHNLVKANIPQTFCKDVNQLTPERIRKCLETKQPILLRVGPYGLYLQKGEGEAEGKTAKKVALPQDMDPQGISLETAKAYLNLPRVICDHPETGSAIQVGIGRYGTFLLYQGSYRSLPATDDIFTLDCSRAVEIINSAAVSPRSTRVIAELGEYERRRVAVVQGRFGPYIKCGLVNAKLPEHHKDSPGFNCLPHPPHLTHEKEDCTLEEAIESIKLKSPQKGKSTPKKKVFTPPPPPACLLPRNR</sequence>
<dbReference type="PROSITE" id="PS50880">
    <property type="entry name" value="TOPRIM"/>
    <property type="match status" value="1"/>
</dbReference>
<dbReference type="SMART" id="SM00493">
    <property type="entry name" value="TOPRIM"/>
    <property type="match status" value="1"/>
</dbReference>
<dbReference type="GO" id="GO:0046872">
    <property type="term" value="F:metal ion binding"/>
    <property type="evidence" value="ECO:0007669"/>
    <property type="project" value="UniProtKB-KW"/>
</dbReference>
<dbReference type="RefSeq" id="XP_005840332.1">
    <property type="nucleotide sequence ID" value="XM_005840275.1"/>
</dbReference>
<keyword evidence="7" id="KW-0238">DNA-binding</keyword>
<dbReference type="OrthoDB" id="38765at2759"/>
<keyword evidence="8" id="KW-0413">Isomerase</keyword>
<evidence type="ECO:0000256" key="4">
    <source>
        <dbReference type="ARBA" id="ARBA00022723"/>
    </source>
</evidence>
<comment type="catalytic activity">
    <reaction evidence="1">
        <text>ATP-independent breakage of single-stranded DNA, followed by passage and rejoining.</text>
        <dbReference type="EC" id="5.6.2.1"/>
    </reaction>
</comment>
<dbReference type="PANTHER" id="PTHR42785:SF1">
    <property type="entry name" value="DNA TOPOISOMERASE"/>
    <property type="match status" value="1"/>
</dbReference>
<dbReference type="EMBL" id="JH992970">
    <property type="protein sequence ID" value="EKX53352.1"/>
    <property type="molecule type" value="Genomic_DNA"/>
</dbReference>
<dbReference type="InterPro" id="IPR003602">
    <property type="entry name" value="Topo_IA_DNA-bd_dom"/>
</dbReference>
<comment type="similarity">
    <text evidence="2">Belongs to the type IA topoisomerase family.</text>
</comment>
<dbReference type="InterPro" id="IPR005733">
    <property type="entry name" value="TopoI_bac-type"/>
</dbReference>
<evidence type="ECO:0000256" key="3">
    <source>
        <dbReference type="ARBA" id="ARBA00012891"/>
    </source>
</evidence>
<dbReference type="Gene3D" id="1.10.460.10">
    <property type="entry name" value="Topoisomerase I, domain 2"/>
    <property type="match status" value="1"/>
</dbReference>
<name>L1JYC3_GUITC</name>
<dbReference type="SMART" id="SM00436">
    <property type="entry name" value="TOP1Bc"/>
    <property type="match status" value="1"/>
</dbReference>
<protein>
    <recommendedName>
        <fullName evidence="3">DNA topoisomerase</fullName>
        <ecNumber evidence="3">5.6.2.1</ecNumber>
    </recommendedName>
</protein>
<dbReference type="InterPro" id="IPR013825">
    <property type="entry name" value="Topo_IA_cen_sub2"/>
</dbReference>
<dbReference type="Gene3D" id="3.40.50.140">
    <property type="match status" value="1"/>
</dbReference>
<dbReference type="GO" id="GO:0006265">
    <property type="term" value="P:DNA topological change"/>
    <property type="evidence" value="ECO:0007669"/>
    <property type="project" value="InterPro"/>
</dbReference>
<dbReference type="EC" id="5.6.2.1" evidence="3"/>
<dbReference type="CDD" id="cd00186">
    <property type="entry name" value="TOP1Ac"/>
    <property type="match status" value="1"/>
</dbReference>
<dbReference type="STRING" id="905079.L1JYC3"/>
<dbReference type="InterPro" id="IPR023406">
    <property type="entry name" value="Topo_IA_AS"/>
</dbReference>
<gene>
    <name evidence="12" type="ORF">GUITHDRAFT_64354</name>
</gene>